<gene>
    <name evidence="1" type="ORF">PIIN_08654</name>
</gene>
<proteinExistence type="predicted"/>
<evidence type="ECO:0000313" key="1">
    <source>
        <dbReference type="EMBL" id="CCA77717.1"/>
    </source>
</evidence>
<dbReference type="HOGENOM" id="CLU_657492_0_0_1"/>
<dbReference type="Gene3D" id="3.80.10.10">
    <property type="entry name" value="Ribonuclease Inhibitor"/>
    <property type="match status" value="1"/>
</dbReference>
<organism evidence="1 2">
    <name type="scientific">Serendipita indica (strain DSM 11827)</name>
    <name type="common">Root endophyte fungus</name>
    <name type="synonym">Piriformospora indica</name>
    <dbReference type="NCBI Taxonomy" id="1109443"/>
    <lineage>
        <taxon>Eukaryota</taxon>
        <taxon>Fungi</taxon>
        <taxon>Dikarya</taxon>
        <taxon>Basidiomycota</taxon>
        <taxon>Agaricomycotina</taxon>
        <taxon>Agaricomycetes</taxon>
        <taxon>Sebacinales</taxon>
        <taxon>Serendipitaceae</taxon>
        <taxon>Serendipita</taxon>
    </lineage>
</organism>
<protein>
    <submittedName>
        <fullName evidence="1">Uncharacterized protein</fullName>
    </submittedName>
</protein>
<reference evidence="1 2" key="1">
    <citation type="journal article" date="2011" name="PLoS Pathog.">
        <title>Endophytic Life Strategies Decoded by Genome and Transcriptome Analyses of the Mutualistic Root Symbiont Piriformospora indica.</title>
        <authorList>
            <person name="Zuccaro A."/>
            <person name="Lahrmann U."/>
            <person name="Guldener U."/>
            <person name="Langen G."/>
            <person name="Pfiffi S."/>
            <person name="Biedenkopf D."/>
            <person name="Wong P."/>
            <person name="Samans B."/>
            <person name="Grimm C."/>
            <person name="Basiewicz M."/>
            <person name="Murat C."/>
            <person name="Martin F."/>
            <person name="Kogel K.H."/>
        </authorList>
    </citation>
    <scope>NUCLEOTIDE SEQUENCE [LARGE SCALE GENOMIC DNA]</scope>
    <source>
        <strain evidence="1 2">DSM 11827</strain>
    </source>
</reference>
<name>G4U2A8_SERID</name>
<sequence length="435" mass="49127">MNYTAHHLCSISVADTSFSHTTYHSSTLPSGQIRYLQSQYAPPVQIQRFSDVYHAHYTHAAGRAKHVRTHAHINRLPAETLALIFWKSIDDPYGCPVERLMSVCSAWMTICMSTPQLWTKIRLSLTHWSSVPRRLYEMRNNYVFHHLSRSGILPMDVAIDLVPNANLSVDPRANVHLSQGVLQLLFNGDPIGKSSKHWRALTVSYDASTPRRLLDFVAWSLPSLQQLSLKGPSSSRLPVLDLPSLTALESVNGLVPPGVQPTQLTSLVLRDVDLCGDGVDLSQFENLTHLSLFKCTNDPQMRRVTLPKLTTLDVRTPLLMSLRFLILPQLSTLTAAFEDRCIQSVNTLRNLGGVKRLLFAEYEWPMTVCKRTEWGFSAYYDQPLEAMRLRPGIERLERLAYSCPLLEFMGGLPLAVSQMTRIIRPSRASWPGLRL</sequence>
<accession>G4U2A8</accession>
<dbReference type="AlphaFoldDB" id="G4U2A8"/>
<dbReference type="SUPFAM" id="SSF52058">
    <property type="entry name" value="L domain-like"/>
    <property type="match status" value="1"/>
</dbReference>
<dbReference type="OrthoDB" id="2998253at2759"/>
<evidence type="ECO:0000313" key="2">
    <source>
        <dbReference type="Proteomes" id="UP000007148"/>
    </source>
</evidence>
<comment type="caution">
    <text evidence="1">The sequence shown here is derived from an EMBL/GenBank/DDBJ whole genome shotgun (WGS) entry which is preliminary data.</text>
</comment>
<dbReference type="EMBL" id="CAFZ01001867">
    <property type="protein sequence ID" value="CCA77717.1"/>
    <property type="molecule type" value="Genomic_DNA"/>
</dbReference>
<dbReference type="Proteomes" id="UP000007148">
    <property type="component" value="Unassembled WGS sequence"/>
</dbReference>
<dbReference type="InterPro" id="IPR032675">
    <property type="entry name" value="LRR_dom_sf"/>
</dbReference>
<keyword evidence="2" id="KW-1185">Reference proteome</keyword>
<dbReference type="InParanoid" id="G4U2A8"/>